<dbReference type="RefSeq" id="WP_242960801.1">
    <property type="nucleotide sequence ID" value="NZ_BAABFM010000017.1"/>
</dbReference>
<gene>
    <name evidence="3" type="ORF">SAMN04489757_102125</name>
</gene>
<sequence>MEQKRNVKKIVVSCIALVAIIAAMFFVYKTFMAKPVEGSKEIVAEVILTDGTSESFKITTDAEFLREALEEEKLISGTETDYGLYVTTVNGITADESKQEWWNFSQKGESLMTGVDATPINDGDHYEITLMVGY</sequence>
<evidence type="ECO:0000313" key="3">
    <source>
        <dbReference type="EMBL" id="SFN81826.1"/>
    </source>
</evidence>
<feature type="transmembrane region" description="Helical" evidence="1">
    <location>
        <begin position="7"/>
        <end position="28"/>
    </location>
</feature>
<dbReference type="Proteomes" id="UP000198806">
    <property type="component" value="Unassembled WGS sequence"/>
</dbReference>
<protein>
    <recommendedName>
        <fullName evidence="2">Transcobalamin-like C-terminal domain-containing protein</fullName>
    </recommendedName>
</protein>
<keyword evidence="1" id="KW-0812">Transmembrane</keyword>
<dbReference type="Gene3D" id="2.170.130.30">
    <property type="match status" value="1"/>
</dbReference>
<keyword evidence="4" id="KW-1185">Reference proteome</keyword>
<feature type="domain" description="Transcobalamin-like C-terminal" evidence="2">
    <location>
        <begin position="67"/>
        <end position="125"/>
    </location>
</feature>
<evidence type="ECO:0000259" key="2">
    <source>
        <dbReference type="Pfam" id="PF14478"/>
    </source>
</evidence>
<accession>A0A1I5C4P1</accession>
<dbReference type="EMBL" id="FOWD01000002">
    <property type="protein sequence ID" value="SFN81826.1"/>
    <property type="molecule type" value="Genomic_DNA"/>
</dbReference>
<evidence type="ECO:0000256" key="1">
    <source>
        <dbReference type="SAM" id="Phobius"/>
    </source>
</evidence>
<proteinExistence type="predicted"/>
<evidence type="ECO:0000313" key="4">
    <source>
        <dbReference type="Proteomes" id="UP000198806"/>
    </source>
</evidence>
<name>A0A1I5C4P1_9FIRM</name>
<keyword evidence="1" id="KW-0472">Membrane</keyword>
<dbReference type="Pfam" id="PF14478">
    <property type="entry name" value="DUF4430"/>
    <property type="match status" value="1"/>
</dbReference>
<dbReference type="InterPro" id="IPR027954">
    <property type="entry name" value="Transcobalamin-like_C"/>
</dbReference>
<organism evidence="3 4">
    <name type="scientific">Anaerocolumna aminovalerica</name>
    <dbReference type="NCBI Taxonomy" id="1527"/>
    <lineage>
        <taxon>Bacteria</taxon>
        <taxon>Bacillati</taxon>
        <taxon>Bacillota</taxon>
        <taxon>Clostridia</taxon>
        <taxon>Lachnospirales</taxon>
        <taxon>Lachnospiraceae</taxon>
        <taxon>Anaerocolumna</taxon>
    </lineage>
</organism>
<dbReference type="AlphaFoldDB" id="A0A1I5C4P1"/>
<reference evidence="3 4" key="1">
    <citation type="submission" date="2016-10" db="EMBL/GenBank/DDBJ databases">
        <authorList>
            <person name="de Groot N.N."/>
        </authorList>
    </citation>
    <scope>NUCLEOTIDE SEQUENCE [LARGE SCALE GENOMIC DNA]</scope>
    <source>
        <strain evidence="3 4">DSM 1283</strain>
    </source>
</reference>
<keyword evidence="1" id="KW-1133">Transmembrane helix</keyword>